<evidence type="ECO:0000313" key="2">
    <source>
        <dbReference type="Proteomes" id="UP001205843"/>
    </source>
</evidence>
<dbReference type="Proteomes" id="UP001205843">
    <property type="component" value="Unassembled WGS sequence"/>
</dbReference>
<dbReference type="InterPro" id="IPR036390">
    <property type="entry name" value="WH_DNA-bd_sf"/>
</dbReference>
<dbReference type="EMBL" id="JALJXV010000004">
    <property type="protein sequence ID" value="MCP1674991.1"/>
    <property type="molecule type" value="Genomic_DNA"/>
</dbReference>
<dbReference type="Gene3D" id="1.10.10.10">
    <property type="entry name" value="Winged helix-like DNA-binding domain superfamily/Winged helix DNA-binding domain"/>
    <property type="match status" value="1"/>
</dbReference>
<name>A0AAE3KBT9_9GAMM</name>
<dbReference type="AlphaFoldDB" id="A0AAE3KBT9"/>
<proteinExistence type="predicted"/>
<reference evidence="1" key="1">
    <citation type="submission" date="2022-03" db="EMBL/GenBank/DDBJ databases">
        <title>Genomic Encyclopedia of Type Strains, Phase III (KMG-III): the genomes of soil and plant-associated and newly described type strains.</title>
        <authorList>
            <person name="Whitman W."/>
        </authorList>
    </citation>
    <scope>NUCLEOTIDE SEQUENCE</scope>
    <source>
        <strain evidence="1">ANL 6-2</strain>
    </source>
</reference>
<keyword evidence="2" id="KW-1185">Reference proteome</keyword>
<dbReference type="RefSeq" id="WP_253477714.1">
    <property type="nucleotide sequence ID" value="NZ_JALJXV010000004.1"/>
</dbReference>
<accession>A0AAE3KBT9</accession>
<sequence>MDERSTDQRRKAFVMALTDMDRYWGELFGDEVYYDLNYSDLFTRMWLEREREFRKTQLYDLMPKVSHRTAVKYVQRAIDEGLLVERVDPDDLRSKRVSMSAALVSRIEEFLDYSLEVFGTGPFTATAISA</sequence>
<dbReference type="SUPFAM" id="SSF46785">
    <property type="entry name" value="Winged helix' DNA-binding domain"/>
    <property type="match status" value="1"/>
</dbReference>
<dbReference type="InterPro" id="IPR036388">
    <property type="entry name" value="WH-like_DNA-bd_sf"/>
</dbReference>
<organism evidence="1 2">
    <name type="scientific">Natronocella acetinitrilica</name>
    <dbReference type="NCBI Taxonomy" id="414046"/>
    <lineage>
        <taxon>Bacteria</taxon>
        <taxon>Pseudomonadati</taxon>
        <taxon>Pseudomonadota</taxon>
        <taxon>Gammaproteobacteria</taxon>
        <taxon>Chromatiales</taxon>
        <taxon>Ectothiorhodospiraceae</taxon>
        <taxon>Natronocella</taxon>
    </lineage>
</organism>
<evidence type="ECO:0000313" key="1">
    <source>
        <dbReference type="EMBL" id="MCP1674991.1"/>
    </source>
</evidence>
<protein>
    <submittedName>
        <fullName evidence="1">Uncharacterized protein</fullName>
    </submittedName>
</protein>
<gene>
    <name evidence="1" type="ORF">J2T57_002129</name>
</gene>
<comment type="caution">
    <text evidence="1">The sequence shown here is derived from an EMBL/GenBank/DDBJ whole genome shotgun (WGS) entry which is preliminary data.</text>
</comment>